<accession>A0ABX4EXG4</accession>
<dbReference type="Proteomes" id="UP000216354">
    <property type="component" value="Unassembled WGS sequence"/>
</dbReference>
<feature type="transmembrane region" description="Helical" evidence="1">
    <location>
        <begin position="103"/>
        <end position="124"/>
    </location>
</feature>
<evidence type="ECO:0000256" key="1">
    <source>
        <dbReference type="SAM" id="Phobius"/>
    </source>
</evidence>
<organism evidence="3 4">
    <name type="scientific">Bordetella genomosp. 1</name>
    <dbReference type="NCBI Taxonomy" id="1395607"/>
    <lineage>
        <taxon>Bacteria</taxon>
        <taxon>Pseudomonadati</taxon>
        <taxon>Pseudomonadota</taxon>
        <taxon>Betaproteobacteria</taxon>
        <taxon>Burkholderiales</taxon>
        <taxon>Alcaligenaceae</taxon>
        <taxon>Bordetella</taxon>
    </lineage>
</organism>
<dbReference type="Gene3D" id="1.20.144.10">
    <property type="entry name" value="Phosphatidic acid phosphatase type 2/haloperoxidase"/>
    <property type="match status" value="1"/>
</dbReference>
<reference evidence="3 4" key="1">
    <citation type="submission" date="2017-05" db="EMBL/GenBank/DDBJ databases">
        <title>Complete and WGS of Bordetella genogroups.</title>
        <authorList>
            <person name="Spilker T."/>
            <person name="Lipuma J."/>
        </authorList>
    </citation>
    <scope>NUCLEOTIDE SEQUENCE [LARGE SCALE GENOMIC DNA]</scope>
    <source>
        <strain evidence="3 4">AU9795</strain>
    </source>
</reference>
<feature type="transmembrane region" description="Helical" evidence="1">
    <location>
        <begin position="165"/>
        <end position="182"/>
    </location>
</feature>
<keyword evidence="1" id="KW-0812">Transmembrane</keyword>
<keyword evidence="4" id="KW-1185">Reference proteome</keyword>
<dbReference type="EMBL" id="NEVR01000005">
    <property type="protein sequence ID" value="OZI57851.1"/>
    <property type="molecule type" value="Genomic_DNA"/>
</dbReference>
<keyword evidence="1" id="KW-1133">Transmembrane helix</keyword>
<comment type="caution">
    <text evidence="3">The sequence shown here is derived from an EMBL/GenBank/DDBJ whole genome shotgun (WGS) entry which is preliminary data.</text>
</comment>
<name>A0ABX4EXG4_9BORD</name>
<feature type="transmembrane region" description="Helical" evidence="1">
    <location>
        <begin position="20"/>
        <end position="41"/>
    </location>
</feature>
<feature type="transmembrane region" description="Helical" evidence="1">
    <location>
        <begin position="189"/>
        <end position="207"/>
    </location>
</feature>
<evidence type="ECO:0000313" key="4">
    <source>
        <dbReference type="Proteomes" id="UP000216354"/>
    </source>
</evidence>
<feature type="transmembrane region" description="Helical" evidence="1">
    <location>
        <begin position="213"/>
        <end position="235"/>
    </location>
</feature>
<dbReference type="SUPFAM" id="SSF48317">
    <property type="entry name" value="Acid phosphatase/Vanadium-dependent haloperoxidase"/>
    <property type="match status" value="1"/>
</dbReference>
<gene>
    <name evidence="3" type="ORF">CAL27_20850</name>
</gene>
<dbReference type="InterPro" id="IPR000326">
    <property type="entry name" value="PAP2/HPO"/>
</dbReference>
<proteinExistence type="predicted"/>
<sequence length="239" mass="25568">MSATPLPRPLPAPRSLGSGYAPTHLVLIPALLALLAFAVQFSSVDLAVTRHFFDAGANRFPLQAVALIENLGHQVLPVLPGLVAAVAVGLLIASYRVEWFRPWRAAAASLLLAMLLAPLTIAVLKQFTALPRPYALAMFGGGLPWPTTFWAGAGQPAGHALPSHHAGSGFAVGLLYFLGMAMQRPRLRWCGLAAGMLCGAAFAWVRIAQGAHFLSQTCWSALIVWTVGALCFWPVMRRR</sequence>
<feature type="transmembrane region" description="Helical" evidence="1">
    <location>
        <begin position="75"/>
        <end position="97"/>
    </location>
</feature>
<evidence type="ECO:0000313" key="3">
    <source>
        <dbReference type="EMBL" id="OZI57851.1"/>
    </source>
</evidence>
<feature type="transmembrane region" description="Helical" evidence="1">
    <location>
        <begin position="136"/>
        <end position="153"/>
    </location>
</feature>
<evidence type="ECO:0000259" key="2">
    <source>
        <dbReference type="Pfam" id="PF01569"/>
    </source>
</evidence>
<dbReference type="Pfam" id="PF01569">
    <property type="entry name" value="PAP2"/>
    <property type="match status" value="1"/>
</dbReference>
<dbReference type="CDD" id="cd03396">
    <property type="entry name" value="PAP2_like_6"/>
    <property type="match status" value="1"/>
</dbReference>
<protein>
    <recommendedName>
        <fullName evidence="2">Phosphatidic acid phosphatase type 2/haloperoxidase domain-containing protein</fullName>
    </recommendedName>
</protein>
<dbReference type="RefSeq" id="WP_094832688.1">
    <property type="nucleotide sequence ID" value="NZ_NEVR01000005.1"/>
</dbReference>
<dbReference type="InterPro" id="IPR036938">
    <property type="entry name" value="PAP2/HPO_sf"/>
</dbReference>
<feature type="domain" description="Phosphatidic acid phosphatase type 2/haloperoxidase" evidence="2">
    <location>
        <begin position="107"/>
        <end position="235"/>
    </location>
</feature>
<keyword evidence="1" id="KW-0472">Membrane</keyword>